<evidence type="ECO:0000256" key="4">
    <source>
        <dbReference type="RuleBase" id="RU364147"/>
    </source>
</evidence>
<comment type="subcellular location">
    <subcellularLocation>
        <location evidence="1 4">Nucleus</location>
    </subcellularLocation>
</comment>
<dbReference type="GO" id="GO:0006357">
    <property type="term" value="P:regulation of transcription by RNA polymerase II"/>
    <property type="evidence" value="ECO:0007669"/>
    <property type="project" value="InterPro"/>
</dbReference>
<dbReference type="InterPro" id="IPR019404">
    <property type="entry name" value="Mediator_Med11"/>
</dbReference>
<dbReference type="EMBL" id="CAINUL010000017">
    <property type="protein sequence ID" value="CAD0114287.1"/>
    <property type="molecule type" value="Genomic_DNA"/>
</dbReference>
<keyword evidence="4" id="KW-0804">Transcription</keyword>
<accession>A0A9N8PX11</accession>
<comment type="similarity">
    <text evidence="2 4">Belongs to the Mediator complex subunit 11 family.</text>
</comment>
<keyword evidence="3 4" id="KW-0539">Nucleus</keyword>
<evidence type="ECO:0000256" key="1">
    <source>
        <dbReference type="ARBA" id="ARBA00004123"/>
    </source>
</evidence>
<dbReference type="Pfam" id="PF10280">
    <property type="entry name" value="Med11"/>
    <property type="match status" value="1"/>
</dbReference>
<reference evidence="6" key="1">
    <citation type="submission" date="2020-06" db="EMBL/GenBank/DDBJ databases">
        <authorList>
            <person name="Onetto C."/>
        </authorList>
    </citation>
    <scope>NUCLEOTIDE SEQUENCE</scope>
</reference>
<keyword evidence="4" id="KW-0010">Activator</keyword>
<evidence type="ECO:0000256" key="3">
    <source>
        <dbReference type="ARBA" id="ARBA00023242"/>
    </source>
</evidence>
<proteinExistence type="inferred from homology"/>
<feature type="region of interest" description="Disordered" evidence="5">
    <location>
        <begin position="112"/>
        <end position="146"/>
    </location>
</feature>
<organism evidence="6 7">
    <name type="scientific">Aureobasidium uvarum</name>
    <dbReference type="NCBI Taxonomy" id="2773716"/>
    <lineage>
        <taxon>Eukaryota</taxon>
        <taxon>Fungi</taxon>
        <taxon>Dikarya</taxon>
        <taxon>Ascomycota</taxon>
        <taxon>Pezizomycotina</taxon>
        <taxon>Dothideomycetes</taxon>
        <taxon>Dothideomycetidae</taxon>
        <taxon>Dothideales</taxon>
        <taxon>Saccotheciaceae</taxon>
        <taxon>Aureobasidium</taxon>
    </lineage>
</organism>
<dbReference type="GO" id="GO:0016592">
    <property type="term" value="C:mediator complex"/>
    <property type="evidence" value="ECO:0007669"/>
    <property type="project" value="InterPro"/>
</dbReference>
<feature type="compositionally biased region" description="Low complexity" evidence="5">
    <location>
        <begin position="119"/>
        <end position="133"/>
    </location>
</feature>
<evidence type="ECO:0000313" key="6">
    <source>
        <dbReference type="EMBL" id="CAD0114287.1"/>
    </source>
</evidence>
<gene>
    <name evidence="4" type="primary">MED11</name>
    <name evidence="6" type="ORF">AWRI4620_LOCUS8542</name>
</gene>
<sequence length="219" mass="23393">MSQSQPPPTVTPAERIRELLAINADVPALLSSAGGAINALTNRPPTTASADGDDMMDVQSDNSPAAHKEAFTKHTTAYFTYIQSIMARLRRQAYALEEAGIIAAEAPTLSTTGAAPETAGLARRGPPGQPQRQPAEDGDRITNGGLGSLDVGLLNSRGNSVGLDKEAELIAEAKQMVAEMLKERKRTPRRQDRAEHVLRAYSGAQSIIVSIHSHNQKHI</sequence>
<dbReference type="Gene3D" id="1.10.287.3490">
    <property type="match status" value="1"/>
</dbReference>
<comment type="function">
    <text evidence="4">Component of the Mediator complex, a coactivator involved in the regulated transcription of nearly all RNA polymerase II-dependent genes. Mediator functions as a bridge to convey information from gene-specific regulatory proteins to the basal RNA polymerase II transcription machinery. Mediator is recruited to promoters by direct interactions with regulatory proteins and serves as a scaffold for the assembly of a functional pre-initiation complex with RNA polymerase II and the general transcription factors.</text>
</comment>
<dbReference type="AlphaFoldDB" id="A0A9N8PX11"/>
<comment type="subunit">
    <text evidence="4">Component of the Mediator complex.</text>
</comment>
<dbReference type="GO" id="GO:0003712">
    <property type="term" value="F:transcription coregulator activity"/>
    <property type="evidence" value="ECO:0007669"/>
    <property type="project" value="InterPro"/>
</dbReference>
<dbReference type="OrthoDB" id="5418434at2759"/>
<name>A0A9N8PX11_9PEZI</name>
<evidence type="ECO:0000256" key="5">
    <source>
        <dbReference type="SAM" id="MobiDB-lite"/>
    </source>
</evidence>
<comment type="caution">
    <text evidence="6">The sequence shown here is derived from an EMBL/GenBank/DDBJ whole genome shotgun (WGS) entry which is preliminary data.</text>
</comment>
<keyword evidence="7" id="KW-1185">Reference proteome</keyword>
<protein>
    <recommendedName>
        <fullName evidence="4">Mediator of RNA polymerase II transcription subunit 11</fullName>
    </recommendedName>
    <alternativeName>
        <fullName evidence="4">Mediator complex subunit 11</fullName>
    </alternativeName>
</protein>
<keyword evidence="4" id="KW-0805">Transcription regulation</keyword>
<evidence type="ECO:0000313" key="7">
    <source>
        <dbReference type="Proteomes" id="UP000745764"/>
    </source>
</evidence>
<dbReference type="Proteomes" id="UP000745764">
    <property type="component" value="Unassembled WGS sequence"/>
</dbReference>
<evidence type="ECO:0000256" key="2">
    <source>
        <dbReference type="ARBA" id="ARBA00008186"/>
    </source>
</evidence>